<protein>
    <submittedName>
        <fullName evidence="3">Glycosyltransferase involved in cell wall biosynthesis</fullName>
    </submittedName>
</protein>
<dbReference type="GO" id="GO:0016757">
    <property type="term" value="F:glycosyltransferase activity"/>
    <property type="evidence" value="ECO:0007669"/>
    <property type="project" value="InterPro"/>
</dbReference>
<dbReference type="Proteomes" id="UP000295733">
    <property type="component" value="Unassembled WGS sequence"/>
</dbReference>
<comment type="caution">
    <text evidence="3">The sequence shown here is derived from an EMBL/GenBank/DDBJ whole genome shotgun (WGS) entry which is preliminary data.</text>
</comment>
<organism evidence="3 4">
    <name type="scientific">Rhodovulum adriaticum</name>
    <name type="common">Rhodopseudomonas adriatica</name>
    <dbReference type="NCBI Taxonomy" id="35804"/>
    <lineage>
        <taxon>Bacteria</taxon>
        <taxon>Pseudomonadati</taxon>
        <taxon>Pseudomonadota</taxon>
        <taxon>Alphaproteobacteria</taxon>
        <taxon>Rhodobacterales</taxon>
        <taxon>Paracoccaceae</taxon>
        <taxon>Rhodovulum</taxon>
    </lineage>
</organism>
<dbReference type="InterPro" id="IPR028098">
    <property type="entry name" value="Glyco_trans_4-like_N"/>
</dbReference>
<dbReference type="PANTHER" id="PTHR45947">
    <property type="entry name" value="SULFOQUINOVOSYL TRANSFERASE SQD2"/>
    <property type="match status" value="1"/>
</dbReference>
<reference evidence="3 4" key="1">
    <citation type="submission" date="2019-03" db="EMBL/GenBank/DDBJ databases">
        <title>Genomic Encyclopedia of Type Strains, Phase IV (KMG-IV): sequencing the most valuable type-strain genomes for metagenomic binning, comparative biology and taxonomic classification.</title>
        <authorList>
            <person name="Goeker M."/>
        </authorList>
    </citation>
    <scope>NUCLEOTIDE SEQUENCE [LARGE SCALE GENOMIC DNA]</scope>
    <source>
        <strain evidence="3 4">DSM 2781</strain>
    </source>
</reference>
<gene>
    <name evidence="3" type="ORF">EV656_11724</name>
</gene>
<dbReference type="InterPro" id="IPR050194">
    <property type="entry name" value="Glycosyltransferase_grp1"/>
</dbReference>
<dbReference type="AlphaFoldDB" id="A0A4R2NHB8"/>
<dbReference type="Pfam" id="PF00534">
    <property type="entry name" value="Glycos_transf_1"/>
    <property type="match status" value="1"/>
</dbReference>
<name>A0A4R2NHB8_RHOAD</name>
<dbReference type="Gene3D" id="3.40.50.2000">
    <property type="entry name" value="Glycogen Phosphorylase B"/>
    <property type="match status" value="2"/>
</dbReference>
<evidence type="ECO:0000313" key="3">
    <source>
        <dbReference type="EMBL" id="TCP20751.1"/>
    </source>
</evidence>
<feature type="domain" description="Glycosyltransferase subfamily 4-like N-terminal" evidence="2">
    <location>
        <begin position="23"/>
        <end position="173"/>
    </location>
</feature>
<dbReference type="PANTHER" id="PTHR45947:SF3">
    <property type="entry name" value="SULFOQUINOVOSYL TRANSFERASE SQD2"/>
    <property type="match status" value="1"/>
</dbReference>
<dbReference type="SUPFAM" id="SSF53756">
    <property type="entry name" value="UDP-Glycosyltransferase/glycogen phosphorylase"/>
    <property type="match status" value="1"/>
</dbReference>
<proteinExistence type="predicted"/>
<dbReference type="EMBL" id="SLXL01000017">
    <property type="protein sequence ID" value="TCP20751.1"/>
    <property type="molecule type" value="Genomic_DNA"/>
</dbReference>
<feature type="domain" description="Glycosyl transferase family 1" evidence="1">
    <location>
        <begin position="200"/>
        <end position="352"/>
    </location>
</feature>
<accession>A0A4R2NHB8</accession>
<evidence type="ECO:0000313" key="4">
    <source>
        <dbReference type="Proteomes" id="UP000295733"/>
    </source>
</evidence>
<sequence length="390" mass="43059">MQGVRIVHAATSANMLTAFGRVMADRLNEEGAELYFVASSRPIYGRPADKTELAAMGGTPLTLPLENNIRPWNIVANTYRFWRILRRLRPSVVHTRASVMGIVGRLAAWLAGVPCVVHHQDDLYAREEQLSPRRRRQAAALERWFANRSDCTFVVSDAVSEAAQRLGFDATKVINVGHDLSKTIRNGAVIPRPARDDVALFAKLGIREDNFLVGSVTRLEAHKGVDTLVRAAAQVVEDAPQVRFLVRGRGPAKAQLEEMIAECGLRERFFLVEDWLSDRELVELYKSFDLFALPTRREGFGMAFAEAMFLGVVPIAPDIPPVNEVVRPKTGLLVPPTDTAFAEAILWSAKHPAEIASLRQTAIADAEARWGGTRAADAVIATYTRLLKGS</sequence>
<evidence type="ECO:0000259" key="2">
    <source>
        <dbReference type="Pfam" id="PF13579"/>
    </source>
</evidence>
<keyword evidence="4" id="KW-1185">Reference proteome</keyword>
<keyword evidence="3" id="KW-0808">Transferase</keyword>
<evidence type="ECO:0000259" key="1">
    <source>
        <dbReference type="Pfam" id="PF00534"/>
    </source>
</evidence>
<dbReference type="Pfam" id="PF13579">
    <property type="entry name" value="Glyco_trans_4_4"/>
    <property type="match status" value="1"/>
</dbReference>
<dbReference type="InterPro" id="IPR001296">
    <property type="entry name" value="Glyco_trans_1"/>
</dbReference>